<protein>
    <submittedName>
        <fullName evidence="2">Uncharacterized protein</fullName>
    </submittedName>
</protein>
<dbReference type="Proteomes" id="UP000593571">
    <property type="component" value="Unassembled WGS sequence"/>
</dbReference>
<dbReference type="EMBL" id="JACASE010000001">
    <property type="protein sequence ID" value="KAF6506075.1"/>
    <property type="molecule type" value="Genomic_DNA"/>
</dbReference>
<feature type="region of interest" description="Disordered" evidence="1">
    <location>
        <begin position="90"/>
        <end position="126"/>
    </location>
</feature>
<proteinExistence type="predicted"/>
<evidence type="ECO:0000313" key="2">
    <source>
        <dbReference type="EMBL" id="KAF6506075.1"/>
    </source>
</evidence>
<accession>A0A7J8KB37</accession>
<evidence type="ECO:0000256" key="1">
    <source>
        <dbReference type="SAM" id="MobiDB-lite"/>
    </source>
</evidence>
<keyword evidence="3" id="KW-1185">Reference proteome</keyword>
<sequence length="126" mass="13430">MTGISGCPGLKWGEDPMHTTSLLSPGPRITFHQGGQMARLPWKPPACSVPQTAQPCAGLWLPSLEKEGMTSFLLCLPHLPFPTCLGSNPCSGNHETTTGLSRRTLGVQRGRDFPPEPDGQRGAEPG</sequence>
<feature type="compositionally biased region" description="Basic and acidic residues" evidence="1">
    <location>
        <begin position="109"/>
        <end position="126"/>
    </location>
</feature>
<evidence type="ECO:0000313" key="3">
    <source>
        <dbReference type="Proteomes" id="UP000593571"/>
    </source>
</evidence>
<reference evidence="2 3" key="1">
    <citation type="journal article" date="2020" name="Nature">
        <title>Six reference-quality genomes reveal evolution of bat adaptations.</title>
        <authorList>
            <person name="Jebb D."/>
            <person name="Huang Z."/>
            <person name="Pippel M."/>
            <person name="Hughes G.M."/>
            <person name="Lavrichenko K."/>
            <person name="Devanna P."/>
            <person name="Winkler S."/>
            <person name="Jermiin L.S."/>
            <person name="Skirmuntt E.C."/>
            <person name="Katzourakis A."/>
            <person name="Burkitt-Gray L."/>
            <person name="Ray D.A."/>
            <person name="Sullivan K.A.M."/>
            <person name="Roscito J.G."/>
            <person name="Kirilenko B.M."/>
            <person name="Davalos L.M."/>
            <person name="Corthals A.P."/>
            <person name="Power M.L."/>
            <person name="Jones G."/>
            <person name="Ransome R.D."/>
            <person name="Dechmann D.K.N."/>
            <person name="Locatelli A.G."/>
            <person name="Puechmaille S.J."/>
            <person name="Fedrigo O."/>
            <person name="Jarvis E.D."/>
            <person name="Hiller M."/>
            <person name="Vernes S.C."/>
            <person name="Myers E.W."/>
            <person name="Teeling E.C."/>
        </authorList>
    </citation>
    <scope>NUCLEOTIDE SEQUENCE [LARGE SCALE GENOMIC DNA]</scope>
    <source>
        <strain evidence="2">MRouAeg1</strain>
        <tissue evidence="2">Muscle</tissue>
    </source>
</reference>
<gene>
    <name evidence="2" type="ORF">HJG63_007915</name>
</gene>
<organism evidence="2 3">
    <name type="scientific">Rousettus aegyptiacus</name>
    <name type="common">Egyptian fruit bat</name>
    <name type="synonym">Pteropus aegyptiacus</name>
    <dbReference type="NCBI Taxonomy" id="9407"/>
    <lineage>
        <taxon>Eukaryota</taxon>
        <taxon>Metazoa</taxon>
        <taxon>Chordata</taxon>
        <taxon>Craniata</taxon>
        <taxon>Vertebrata</taxon>
        <taxon>Euteleostomi</taxon>
        <taxon>Mammalia</taxon>
        <taxon>Eutheria</taxon>
        <taxon>Laurasiatheria</taxon>
        <taxon>Chiroptera</taxon>
        <taxon>Yinpterochiroptera</taxon>
        <taxon>Pteropodoidea</taxon>
        <taxon>Pteropodidae</taxon>
        <taxon>Rousettinae</taxon>
        <taxon>Rousettus</taxon>
    </lineage>
</organism>
<name>A0A7J8KB37_ROUAE</name>
<dbReference type="AlphaFoldDB" id="A0A7J8KB37"/>
<feature type="compositionally biased region" description="Polar residues" evidence="1">
    <location>
        <begin position="90"/>
        <end position="101"/>
    </location>
</feature>
<comment type="caution">
    <text evidence="2">The sequence shown here is derived from an EMBL/GenBank/DDBJ whole genome shotgun (WGS) entry which is preliminary data.</text>
</comment>
<feature type="region of interest" description="Disordered" evidence="1">
    <location>
        <begin position="1"/>
        <end position="30"/>
    </location>
</feature>